<protein>
    <submittedName>
        <fullName evidence="1">Uncharacterized protein</fullName>
    </submittedName>
</protein>
<dbReference type="EMBL" id="OX596105">
    <property type="protein sequence ID" value="CAN0131347.1"/>
    <property type="molecule type" value="Genomic_DNA"/>
</dbReference>
<reference evidence="1" key="2">
    <citation type="submission" date="2025-03" db="EMBL/GenBank/DDBJ databases">
        <authorList>
            <consortium name="ELIXIR-Norway"/>
            <consortium name="Elixir Norway"/>
        </authorList>
    </citation>
    <scope>NUCLEOTIDE SEQUENCE</scope>
</reference>
<accession>A0AC59Z0M8</accession>
<organism evidence="1 2">
    <name type="scientific">Rangifer tarandus platyrhynchus</name>
    <name type="common">Svalbard reindeer</name>
    <dbReference type="NCBI Taxonomy" id="3082113"/>
    <lineage>
        <taxon>Eukaryota</taxon>
        <taxon>Metazoa</taxon>
        <taxon>Chordata</taxon>
        <taxon>Craniata</taxon>
        <taxon>Vertebrata</taxon>
        <taxon>Euteleostomi</taxon>
        <taxon>Mammalia</taxon>
        <taxon>Eutheria</taxon>
        <taxon>Laurasiatheria</taxon>
        <taxon>Artiodactyla</taxon>
        <taxon>Ruminantia</taxon>
        <taxon>Pecora</taxon>
        <taxon>Cervidae</taxon>
        <taxon>Odocoileinae</taxon>
        <taxon>Rangifer</taxon>
    </lineage>
</organism>
<dbReference type="Proteomes" id="UP001162501">
    <property type="component" value="Chromosome 21"/>
</dbReference>
<evidence type="ECO:0000313" key="1">
    <source>
        <dbReference type="EMBL" id="CAN0131347.1"/>
    </source>
</evidence>
<name>A0AC59Z0M8_RANTA</name>
<sequence>MEAEGAAMFEGGWPTGEDNVKGIDWIFCGLLHLNPPEKENARDPDRGNWDTEAWRPNSGAGPRDPDAGRGCHGNALGRAAIGGASGAGPRRRSRESLASWFPVGAGQGGLLDCYSRVRCGSRSC</sequence>
<proteinExistence type="predicted"/>
<reference evidence="1" key="1">
    <citation type="submission" date="2023-05" db="EMBL/GenBank/DDBJ databases">
        <authorList>
            <consortium name="ELIXIR-Norway"/>
        </authorList>
    </citation>
    <scope>NUCLEOTIDE SEQUENCE</scope>
</reference>
<gene>
    <name evidence="1" type="ORF">MRATA1EN22A_LOCUS12516</name>
</gene>
<evidence type="ECO:0000313" key="2">
    <source>
        <dbReference type="Proteomes" id="UP001162501"/>
    </source>
</evidence>